<accession>A0A1F7J677</accession>
<keyword evidence="1" id="KW-0805">Transcription regulation</keyword>
<organism evidence="6 7">
    <name type="scientific">Candidatus Roizmanbacteria bacterium RIFCSPLOWO2_01_FULL_40_42</name>
    <dbReference type="NCBI Taxonomy" id="1802066"/>
    <lineage>
        <taxon>Bacteria</taxon>
        <taxon>Candidatus Roizmaniibacteriota</taxon>
    </lineage>
</organism>
<dbReference type="Proteomes" id="UP000178558">
    <property type="component" value="Unassembled WGS sequence"/>
</dbReference>
<dbReference type="SUPFAM" id="SSF51206">
    <property type="entry name" value="cAMP-binding domain-like"/>
    <property type="match status" value="1"/>
</dbReference>
<dbReference type="Gene3D" id="2.60.120.10">
    <property type="entry name" value="Jelly Rolls"/>
    <property type="match status" value="1"/>
</dbReference>
<evidence type="ECO:0000256" key="3">
    <source>
        <dbReference type="ARBA" id="ARBA00023163"/>
    </source>
</evidence>
<dbReference type="InterPro" id="IPR000595">
    <property type="entry name" value="cNMP-bd_dom"/>
</dbReference>
<evidence type="ECO:0000313" key="6">
    <source>
        <dbReference type="EMBL" id="OGK51120.1"/>
    </source>
</evidence>
<dbReference type="PROSITE" id="PS51063">
    <property type="entry name" value="HTH_CRP_2"/>
    <property type="match status" value="1"/>
</dbReference>
<sequence length="219" mass="25310">MNMNSAEEKIRLFFEESGQRVRFKKRDTFLYAGDTPQGVNYVFKGYARLYTVASDGKELTLVIYQPGEVFPVVWAVKGVPSIYYFESITDLEIFRVPREEFVTFINEDVDVFHEFTRGITSRFQITLKRMEYLTFGNSHAKIASVLMIFAEQYGVREKGTMVIRIPLTHRDIAALVGLTRETVSLEVKKLEKKGYVVKQKGLYVVKDYAGLREESLLEN</sequence>
<dbReference type="EMBL" id="MGAQ01000005">
    <property type="protein sequence ID" value="OGK51120.1"/>
    <property type="molecule type" value="Genomic_DNA"/>
</dbReference>
<proteinExistence type="predicted"/>
<dbReference type="InterPro" id="IPR050397">
    <property type="entry name" value="Env_Response_Regulators"/>
</dbReference>
<dbReference type="SUPFAM" id="SSF46785">
    <property type="entry name" value="Winged helix' DNA-binding domain"/>
    <property type="match status" value="1"/>
</dbReference>
<dbReference type="InterPro" id="IPR018490">
    <property type="entry name" value="cNMP-bd_dom_sf"/>
</dbReference>
<keyword evidence="3" id="KW-0804">Transcription</keyword>
<dbReference type="SMART" id="SM00419">
    <property type="entry name" value="HTH_CRP"/>
    <property type="match status" value="1"/>
</dbReference>
<evidence type="ECO:0000256" key="1">
    <source>
        <dbReference type="ARBA" id="ARBA00023015"/>
    </source>
</evidence>
<dbReference type="PRINTS" id="PR00034">
    <property type="entry name" value="HTHCRP"/>
</dbReference>
<evidence type="ECO:0000313" key="7">
    <source>
        <dbReference type="Proteomes" id="UP000178558"/>
    </source>
</evidence>
<evidence type="ECO:0000256" key="2">
    <source>
        <dbReference type="ARBA" id="ARBA00023125"/>
    </source>
</evidence>
<evidence type="ECO:0000259" key="5">
    <source>
        <dbReference type="PROSITE" id="PS51063"/>
    </source>
</evidence>
<dbReference type="InterPro" id="IPR014710">
    <property type="entry name" value="RmlC-like_jellyroll"/>
</dbReference>
<evidence type="ECO:0008006" key="8">
    <source>
        <dbReference type="Google" id="ProtNLM"/>
    </source>
</evidence>
<protein>
    <recommendedName>
        <fullName evidence="8">HTH crp-type domain-containing protein</fullName>
    </recommendedName>
</protein>
<dbReference type="PANTHER" id="PTHR24567">
    <property type="entry name" value="CRP FAMILY TRANSCRIPTIONAL REGULATORY PROTEIN"/>
    <property type="match status" value="1"/>
</dbReference>
<dbReference type="InterPro" id="IPR012318">
    <property type="entry name" value="HTH_CRP"/>
</dbReference>
<dbReference type="Pfam" id="PF00027">
    <property type="entry name" value="cNMP_binding"/>
    <property type="match status" value="1"/>
</dbReference>
<dbReference type="Pfam" id="PF13545">
    <property type="entry name" value="HTH_Crp_2"/>
    <property type="match status" value="1"/>
</dbReference>
<dbReference type="InterPro" id="IPR036390">
    <property type="entry name" value="WH_DNA-bd_sf"/>
</dbReference>
<dbReference type="PROSITE" id="PS50042">
    <property type="entry name" value="CNMP_BINDING_3"/>
    <property type="match status" value="1"/>
</dbReference>
<name>A0A1F7J677_9BACT</name>
<dbReference type="PANTHER" id="PTHR24567:SF26">
    <property type="entry name" value="REGULATORY PROTEIN YEIL"/>
    <property type="match status" value="1"/>
</dbReference>
<dbReference type="GO" id="GO:0003677">
    <property type="term" value="F:DNA binding"/>
    <property type="evidence" value="ECO:0007669"/>
    <property type="project" value="UniProtKB-KW"/>
</dbReference>
<reference evidence="6 7" key="1">
    <citation type="journal article" date="2016" name="Nat. Commun.">
        <title>Thousands of microbial genomes shed light on interconnected biogeochemical processes in an aquifer system.</title>
        <authorList>
            <person name="Anantharaman K."/>
            <person name="Brown C.T."/>
            <person name="Hug L.A."/>
            <person name="Sharon I."/>
            <person name="Castelle C.J."/>
            <person name="Probst A.J."/>
            <person name="Thomas B.C."/>
            <person name="Singh A."/>
            <person name="Wilkins M.J."/>
            <person name="Karaoz U."/>
            <person name="Brodie E.L."/>
            <person name="Williams K.H."/>
            <person name="Hubbard S.S."/>
            <person name="Banfield J.F."/>
        </authorList>
    </citation>
    <scope>NUCLEOTIDE SEQUENCE [LARGE SCALE GENOMIC DNA]</scope>
</reference>
<gene>
    <name evidence="6" type="ORF">A3B50_04975</name>
</gene>
<keyword evidence="2" id="KW-0238">DNA-binding</keyword>
<dbReference type="GO" id="GO:0005829">
    <property type="term" value="C:cytosol"/>
    <property type="evidence" value="ECO:0007669"/>
    <property type="project" value="TreeGrafter"/>
</dbReference>
<feature type="domain" description="HTH crp-type" evidence="5">
    <location>
        <begin position="136"/>
        <end position="209"/>
    </location>
</feature>
<dbReference type="CDD" id="cd00038">
    <property type="entry name" value="CAP_ED"/>
    <property type="match status" value="1"/>
</dbReference>
<comment type="caution">
    <text evidence="6">The sequence shown here is derived from an EMBL/GenBank/DDBJ whole genome shotgun (WGS) entry which is preliminary data.</text>
</comment>
<evidence type="ECO:0000259" key="4">
    <source>
        <dbReference type="PROSITE" id="PS50042"/>
    </source>
</evidence>
<dbReference type="AlphaFoldDB" id="A0A1F7J677"/>
<dbReference type="GO" id="GO:0003700">
    <property type="term" value="F:DNA-binding transcription factor activity"/>
    <property type="evidence" value="ECO:0007669"/>
    <property type="project" value="TreeGrafter"/>
</dbReference>
<feature type="domain" description="Cyclic nucleotide-binding" evidence="4">
    <location>
        <begin position="2"/>
        <end position="122"/>
    </location>
</feature>
<dbReference type="CDD" id="cd00092">
    <property type="entry name" value="HTH_CRP"/>
    <property type="match status" value="1"/>
</dbReference>